<dbReference type="UniPathway" id="UPA00109">
    <property type="reaction ID" value="UER00180"/>
</dbReference>
<dbReference type="GO" id="GO:0004340">
    <property type="term" value="F:glucokinase activity"/>
    <property type="evidence" value="ECO:0007669"/>
    <property type="project" value="TreeGrafter"/>
</dbReference>
<dbReference type="PROSITE" id="PS51748">
    <property type="entry name" value="HEXOKINASE_2"/>
    <property type="match status" value="1"/>
</dbReference>
<comment type="pathway">
    <text evidence="2">Carbohydrate metabolism; hexose metabolism.</text>
</comment>
<evidence type="ECO:0000256" key="1">
    <source>
        <dbReference type="ARBA" id="ARBA00004888"/>
    </source>
</evidence>
<dbReference type="InterPro" id="IPR022672">
    <property type="entry name" value="Hexokinase_N"/>
</dbReference>
<dbReference type="UniPathway" id="UPA00242"/>
<evidence type="ECO:0000256" key="9">
    <source>
        <dbReference type="ARBA" id="ARBA00044613"/>
    </source>
</evidence>
<sequence>MGMAINNLPLIREECEVFHISDKQIREIMSRLHTDILKGLGRDSHADAIVKCWITYIQDLPNGKERGKFLALDLGGTNFRVLIINLGENHFDMQSKIYAIPNHIMTGTGIALFDHIAECLANFMKEHDVYEERLALGFTFSFPLKQLGLTKGLLQRWTKGFSCSGVVGEDVVQGLKDAIARRGDVQIDICAILNDTTGTLMSCAWKNHNCKIGLIVGTGSNACYVEKTENCELFDGEPGKKELLINTEWGAFGDDGALDMVRTDQEKMISGMYMGELVRLALVKYTRIGLLFGGRGSDMLYEPGSFFTKFVSEIESDKPGDFTSCMEVLDELGLSHATETDMAAVRHVCECVSRRAAHLVSAGIATLLNKMNEPKKIAQLVRPGIQPP</sequence>
<protein>
    <recommendedName>
        <fullName evidence="12">Phosphotransferase</fullName>
        <ecNumber evidence="12">2.7.1.-</ecNumber>
    </recommendedName>
</protein>
<evidence type="ECO:0000256" key="4">
    <source>
        <dbReference type="ARBA" id="ARBA00022679"/>
    </source>
</evidence>
<proteinExistence type="inferred from homology"/>
<dbReference type="FunFam" id="3.30.420.40:FF:000095">
    <property type="entry name" value="Phosphotransferase"/>
    <property type="match status" value="1"/>
</dbReference>
<dbReference type="PROSITE" id="PS00378">
    <property type="entry name" value="HEXOKINASE_1"/>
    <property type="match status" value="1"/>
</dbReference>
<evidence type="ECO:0000256" key="11">
    <source>
        <dbReference type="ARBA" id="ARBA00048160"/>
    </source>
</evidence>
<keyword evidence="8 12" id="KW-0324">Glycolysis</keyword>
<evidence type="ECO:0000313" key="16">
    <source>
        <dbReference type="Proteomes" id="UP000324832"/>
    </source>
</evidence>
<keyword evidence="6 12" id="KW-0418">Kinase</keyword>
<dbReference type="EC" id="2.7.1.-" evidence="12"/>
<evidence type="ECO:0000256" key="5">
    <source>
        <dbReference type="ARBA" id="ARBA00022741"/>
    </source>
</evidence>
<keyword evidence="4 12" id="KW-0808">Transferase</keyword>
<comment type="catalytic activity">
    <reaction evidence="10">
        <text>D-fructose + ATP = D-fructose 6-phosphate + ADP + H(+)</text>
        <dbReference type="Rhea" id="RHEA:16125"/>
        <dbReference type="ChEBI" id="CHEBI:15378"/>
        <dbReference type="ChEBI" id="CHEBI:30616"/>
        <dbReference type="ChEBI" id="CHEBI:37721"/>
        <dbReference type="ChEBI" id="CHEBI:61527"/>
        <dbReference type="ChEBI" id="CHEBI:456216"/>
        <dbReference type="EC" id="2.7.1.1"/>
    </reaction>
    <physiologicalReaction direction="left-to-right" evidence="10">
        <dbReference type="Rhea" id="RHEA:16126"/>
    </physiologicalReaction>
</comment>
<dbReference type="SUPFAM" id="SSF53067">
    <property type="entry name" value="Actin-like ATPase domain"/>
    <property type="match status" value="2"/>
</dbReference>
<dbReference type="GO" id="GO:0005524">
    <property type="term" value="F:ATP binding"/>
    <property type="evidence" value="ECO:0007669"/>
    <property type="project" value="UniProtKB-UniRule"/>
</dbReference>
<evidence type="ECO:0000256" key="12">
    <source>
        <dbReference type="RuleBase" id="RU362007"/>
    </source>
</evidence>
<comment type="pathway">
    <text evidence="1">Carbohydrate degradation; glycolysis; D-glyceraldehyde 3-phosphate and glycerone phosphate from D-glucose: step 1/4.</text>
</comment>
<evidence type="ECO:0000256" key="7">
    <source>
        <dbReference type="ARBA" id="ARBA00022840"/>
    </source>
</evidence>
<evidence type="ECO:0000256" key="8">
    <source>
        <dbReference type="ARBA" id="ARBA00023152"/>
    </source>
</evidence>
<dbReference type="PRINTS" id="PR00475">
    <property type="entry name" value="HEXOKINASE"/>
</dbReference>
<dbReference type="FunFam" id="3.40.367.20:FF:000020">
    <property type="entry name" value="Hexokinase-1"/>
    <property type="match status" value="1"/>
</dbReference>
<dbReference type="GO" id="GO:0006096">
    <property type="term" value="P:glycolytic process"/>
    <property type="evidence" value="ECO:0007669"/>
    <property type="project" value="UniProtKB-UniPathway"/>
</dbReference>
<dbReference type="AlphaFoldDB" id="A0A5E4Q712"/>
<dbReference type="GO" id="GO:0001678">
    <property type="term" value="P:intracellular glucose homeostasis"/>
    <property type="evidence" value="ECO:0007669"/>
    <property type="project" value="InterPro"/>
</dbReference>
<dbReference type="EMBL" id="FZQP02001870">
    <property type="protein sequence ID" value="VVC94067.1"/>
    <property type="molecule type" value="Genomic_DNA"/>
</dbReference>
<evidence type="ECO:0000256" key="3">
    <source>
        <dbReference type="ARBA" id="ARBA00009225"/>
    </source>
</evidence>
<feature type="domain" description="Hexokinase N-terminal" evidence="13">
    <location>
        <begin position="11"/>
        <end position="205"/>
    </location>
</feature>
<evidence type="ECO:0000256" key="10">
    <source>
        <dbReference type="ARBA" id="ARBA00047905"/>
    </source>
</evidence>
<dbReference type="InterPro" id="IPR043129">
    <property type="entry name" value="ATPase_NBD"/>
</dbReference>
<comment type="catalytic activity">
    <reaction evidence="9">
        <text>a D-hexose + ATP = a D-hexose 6-phosphate + ADP + H(+)</text>
        <dbReference type="Rhea" id="RHEA:22740"/>
        <dbReference type="ChEBI" id="CHEBI:4194"/>
        <dbReference type="ChEBI" id="CHEBI:15378"/>
        <dbReference type="ChEBI" id="CHEBI:30616"/>
        <dbReference type="ChEBI" id="CHEBI:229467"/>
        <dbReference type="ChEBI" id="CHEBI:456216"/>
        <dbReference type="EC" id="2.7.1.1"/>
    </reaction>
    <physiologicalReaction direction="left-to-right" evidence="9">
        <dbReference type="Rhea" id="RHEA:22741"/>
    </physiologicalReaction>
</comment>
<dbReference type="GO" id="GO:0005739">
    <property type="term" value="C:mitochondrion"/>
    <property type="evidence" value="ECO:0007669"/>
    <property type="project" value="TreeGrafter"/>
</dbReference>
<dbReference type="GO" id="GO:0008865">
    <property type="term" value="F:fructokinase activity"/>
    <property type="evidence" value="ECO:0007669"/>
    <property type="project" value="TreeGrafter"/>
</dbReference>
<dbReference type="GO" id="GO:0005829">
    <property type="term" value="C:cytosol"/>
    <property type="evidence" value="ECO:0007669"/>
    <property type="project" value="TreeGrafter"/>
</dbReference>
<dbReference type="Pfam" id="PF03727">
    <property type="entry name" value="Hexokinase_2"/>
    <property type="match status" value="1"/>
</dbReference>
<dbReference type="PANTHER" id="PTHR19443">
    <property type="entry name" value="HEXOKINASE"/>
    <property type="match status" value="1"/>
</dbReference>
<dbReference type="Gene3D" id="3.30.420.40">
    <property type="match status" value="1"/>
</dbReference>
<dbReference type="InterPro" id="IPR019807">
    <property type="entry name" value="Hexokinase_BS"/>
</dbReference>
<keyword evidence="5 12" id="KW-0547">Nucleotide-binding</keyword>
<dbReference type="PANTHER" id="PTHR19443:SF16">
    <property type="entry name" value="HEXOKINASE TYPE 1-RELATED"/>
    <property type="match status" value="1"/>
</dbReference>
<comment type="similarity">
    <text evidence="3 12">Belongs to the hexokinase family.</text>
</comment>
<dbReference type="GO" id="GO:0006006">
    <property type="term" value="P:glucose metabolic process"/>
    <property type="evidence" value="ECO:0007669"/>
    <property type="project" value="TreeGrafter"/>
</dbReference>
<reference evidence="15 16" key="1">
    <citation type="submission" date="2017-07" db="EMBL/GenBank/DDBJ databases">
        <authorList>
            <person name="Talla V."/>
            <person name="Backstrom N."/>
        </authorList>
    </citation>
    <scope>NUCLEOTIDE SEQUENCE [LARGE SCALE GENOMIC DNA]</scope>
</reference>
<keyword evidence="7 12" id="KW-0067">ATP-binding</keyword>
<evidence type="ECO:0000259" key="14">
    <source>
        <dbReference type="Pfam" id="PF03727"/>
    </source>
</evidence>
<dbReference type="GO" id="GO:0005536">
    <property type="term" value="F:D-glucose binding"/>
    <property type="evidence" value="ECO:0007669"/>
    <property type="project" value="InterPro"/>
</dbReference>
<accession>A0A5E4Q712</accession>
<evidence type="ECO:0000256" key="6">
    <source>
        <dbReference type="ARBA" id="ARBA00022777"/>
    </source>
</evidence>
<feature type="domain" description="Hexokinase C-terminal" evidence="14">
    <location>
        <begin position="211"/>
        <end position="374"/>
    </location>
</feature>
<dbReference type="CDD" id="cd24019">
    <property type="entry name" value="ASKHA_NBD_HK_meta"/>
    <property type="match status" value="1"/>
</dbReference>
<evidence type="ECO:0000256" key="2">
    <source>
        <dbReference type="ARBA" id="ARBA00005028"/>
    </source>
</evidence>
<dbReference type="Proteomes" id="UP000324832">
    <property type="component" value="Unassembled WGS sequence"/>
</dbReference>
<dbReference type="InterPro" id="IPR001312">
    <property type="entry name" value="Hexokinase"/>
</dbReference>
<name>A0A5E4Q712_9NEOP</name>
<organism evidence="15 16">
    <name type="scientific">Leptidea sinapis</name>
    <dbReference type="NCBI Taxonomy" id="189913"/>
    <lineage>
        <taxon>Eukaryota</taxon>
        <taxon>Metazoa</taxon>
        <taxon>Ecdysozoa</taxon>
        <taxon>Arthropoda</taxon>
        <taxon>Hexapoda</taxon>
        <taxon>Insecta</taxon>
        <taxon>Pterygota</taxon>
        <taxon>Neoptera</taxon>
        <taxon>Endopterygota</taxon>
        <taxon>Lepidoptera</taxon>
        <taxon>Glossata</taxon>
        <taxon>Ditrysia</taxon>
        <taxon>Papilionoidea</taxon>
        <taxon>Pieridae</taxon>
        <taxon>Dismorphiinae</taxon>
        <taxon>Leptidea</taxon>
    </lineage>
</organism>
<evidence type="ECO:0000259" key="13">
    <source>
        <dbReference type="Pfam" id="PF00349"/>
    </source>
</evidence>
<gene>
    <name evidence="15" type="ORF">LSINAPIS_LOCUS6103</name>
</gene>
<keyword evidence="16" id="KW-1185">Reference proteome</keyword>
<dbReference type="InterPro" id="IPR022673">
    <property type="entry name" value="Hexokinase_C"/>
</dbReference>
<evidence type="ECO:0000313" key="15">
    <source>
        <dbReference type="EMBL" id="VVC94067.1"/>
    </source>
</evidence>
<comment type="catalytic activity">
    <reaction evidence="11">
        <text>D-glucose + ATP = D-glucose 6-phosphate + ADP + H(+)</text>
        <dbReference type="Rhea" id="RHEA:17825"/>
        <dbReference type="ChEBI" id="CHEBI:4167"/>
        <dbReference type="ChEBI" id="CHEBI:15378"/>
        <dbReference type="ChEBI" id="CHEBI:30616"/>
        <dbReference type="ChEBI" id="CHEBI:61548"/>
        <dbReference type="ChEBI" id="CHEBI:456216"/>
        <dbReference type="EC" id="2.7.1.1"/>
    </reaction>
    <physiologicalReaction direction="left-to-right" evidence="11">
        <dbReference type="Rhea" id="RHEA:17826"/>
    </physiologicalReaction>
</comment>
<dbReference type="Pfam" id="PF00349">
    <property type="entry name" value="Hexokinase_1"/>
    <property type="match status" value="1"/>
</dbReference>
<dbReference type="Gene3D" id="3.40.367.20">
    <property type="match status" value="1"/>
</dbReference>